<gene>
    <name evidence="2" type="ORF">SAMN05216555_10535</name>
</gene>
<evidence type="ECO:0000313" key="3">
    <source>
        <dbReference type="Proteomes" id="UP000182130"/>
    </source>
</evidence>
<accession>A0A1G8P2D9</accession>
<feature type="compositionally biased region" description="Low complexity" evidence="1">
    <location>
        <begin position="17"/>
        <end position="29"/>
    </location>
</feature>
<evidence type="ECO:0000256" key="1">
    <source>
        <dbReference type="SAM" id="MobiDB-lite"/>
    </source>
</evidence>
<sequence length="151" mass="16079">MSAVPAIRPISANRARPATGPSGTAPGPSGITGLPGTDEEVRVHARRIAQAVVEVLAGTRPVQQLSRSLDPRSLASLQHRAVLTRAHAVRSGVANFRHHRNPQVRSVHACAVSESVYEAALVVHEELRSRAVAMRLELSNGAWKVTALQIG</sequence>
<keyword evidence="3" id="KW-1185">Reference proteome</keyword>
<dbReference type="EMBL" id="FNEI01000005">
    <property type="protein sequence ID" value="SDI86592.1"/>
    <property type="molecule type" value="Genomic_DNA"/>
</dbReference>
<proteinExistence type="predicted"/>
<dbReference type="AlphaFoldDB" id="A0A1G8P2D9"/>
<protein>
    <submittedName>
        <fullName evidence="2">Uncharacterized protein</fullName>
    </submittedName>
</protein>
<organism evidence="2 3">
    <name type="scientific">Arthrobacter cupressi</name>
    <dbReference type="NCBI Taxonomy" id="1045773"/>
    <lineage>
        <taxon>Bacteria</taxon>
        <taxon>Bacillati</taxon>
        <taxon>Actinomycetota</taxon>
        <taxon>Actinomycetes</taxon>
        <taxon>Micrococcales</taxon>
        <taxon>Micrococcaceae</taxon>
        <taxon>Arthrobacter</taxon>
    </lineage>
</organism>
<reference evidence="3" key="1">
    <citation type="submission" date="2016-10" db="EMBL/GenBank/DDBJ databases">
        <authorList>
            <person name="Varghese N."/>
            <person name="Submissions S."/>
        </authorList>
    </citation>
    <scope>NUCLEOTIDE SEQUENCE [LARGE SCALE GENOMIC DNA]</scope>
    <source>
        <strain evidence="3">CGMCC 1.10783</strain>
    </source>
</reference>
<evidence type="ECO:0000313" key="2">
    <source>
        <dbReference type="EMBL" id="SDI86592.1"/>
    </source>
</evidence>
<dbReference type="InterPro" id="IPR045596">
    <property type="entry name" value="DUF6459"/>
</dbReference>
<dbReference type="RefSeq" id="WP_074588178.1">
    <property type="nucleotide sequence ID" value="NZ_FNEI01000005.1"/>
</dbReference>
<dbReference type="Proteomes" id="UP000182130">
    <property type="component" value="Unassembled WGS sequence"/>
</dbReference>
<dbReference type="Pfam" id="PF20060">
    <property type="entry name" value="DUF6459"/>
    <property type="match status" value="1"/>
</dbReference>
<feature type="region of interest" description="Disordered" evidence="1">
    <location>
        <begin position="1"/>
        <end position="36"/>
    </location>
</feature>
<name>A0A1G8P2D9_9MICC</name>
<dbReference type="STRING" id="1045773.SAMN05216555_10535"/>